<organism evidence="1 2">
    <name type="scientific">Caerostris darwini</name>
    <dbReference type="NCBI Taxonomy" id="1538125"/>
    <lineage>
        <taxon>Eukaryota</taxon>
        <taxon>Metazoa</taxon>
        <taxon>Ecdysozoa</taxon>
        <taxon>Arthropoda</taxon>
        <taxon>Chelicerata</taxon>
        <taxon>Arachnida</taxon>
        <taxon>Araneae</taxon>
        <taxon>Araneomorphae</taxon>
        <taxon>Entelegynae</taxon>
        <taxon>Araneoidea</taxon>
        <taxon>Araneidae</taxon>
        <taxon>Caerostris</taxon>
    </lineage>
</organism>
<comment type="caution">
    <text evidence="1">The sequence shown here is derived from an EMBL/GenBank/DDBJ whole genome shotgun (WGS) entry which is preliminary data.</text>
</comment>
<keyword evidence="2" id="KW-1185">Reference proteome</keyword>
<reference evidence="1 2" key="1">
    <citation type="submission" date="2021-06" db="EMBL/GenBank/DDBJ databases">
        <title>Caerostris darwini draft genome.</title>
        <authorList>
            <person name="Kono N."/>
            <person name="Arakawa K."/>
        </authorList>
    </citation>
    <scope>NUCLEOTIDE SEQUENCE [LARGE SCALE GENOMIC DNA]</scope>
</reference>
<dbReference type="Proteomes" id="UP001054837">
    <property type="component" value="Unassembled WGS sequence"/>
</dbReference>
<evidence type="ECO:0000313" key="2">
    <source>
        <dbReference type="Proteomes" id="UP001054837"/>
    </source>
</evidence>
<dbReference type="EMBL" id="BPLQ01006940">
    <property type="protein sequence ID" value="GIY26354.1"/>
    <property type="molecule type" value="Genomic_DNA"/>
</dbReference>
<gene>
    <name evidence="1" type="ORF">CDAR_569651</name>
</gene>
<accession>A0AAV4RZ20</accession>
<name>A0AAV4RZ20_9ARAC</name>
<dbReference type="AlphaFoldDB" id="A0AAV4RZ20"/>
<proteinExistence type="predicted"/>
<sequence length="221" mass="24957">MPEYSTVNYKDLLGTTDESNCSIIRTLDEQACIKISNHKSNINMDRKEIITGSSFRKCNKQFQDPKSENIGNKLKNFKESIILQKSGLEQQKKMHEILSNSNILMETSTTVTSRLIKDKISNNDESDSDESDDEIVKGFSATSSGRTLFDMLMDKVSNDYEPFKDKTGNDSIMCFKETSRTKNSPNVIGKVQSKGRLKADVSDELIGAFHPIHCSFDNFIE</sequence>
<protein>
    <submittedName>
        <fullName evidence="1">Uncharacterized protein</fullName>
    </submittedName>
</protein>
<evidence type="ECO:0000313" key="1">
    <source>
        <dbReference type="EMBL" id="GIY26354.1"/>
    </source>
</evidence>